<evidence type="ECO:0000313" key="1">
    <source>
        <dbReference type="EnsemblPlants" id="AVESA.00010b.r2.7DG1342250.1.CDS.1"/>
    </source>
</evidence>
<reference evidence="1" key="1">
    <citation type="submission" date="2021-05" db="EMBL/GenBank/DDBJ databases">
        <authorList>
            <person name="Scholz U."/>
            <person name="Mascher M."/>
            <person name="Fiebig A."/>
        </authorList>
    </citation>
    <scope>NUCLEOTIDE SEQUENCE [LARGE SCALE GENOMIC DNA]</scope>
</reference>
<proteinExistence type="predicted"/>
<organism evidence="1 2">
    <name type="scientific">Avena sativa</name>
    <name type="common">Oat</name>
    <dbReference type="NCBI Taxonomy" id="4498"/>
    <lineage>
        <taxon>Eukaryota</taxon>
        <taxon>Viridiplantae</taxon>
        <taxon>Streptophyta</taxon>
        <taxon>Embryophyta</taxon>
        <taxon>Tracheophyta</taxon>
        <taxon>Spermatophyta</taxon>
        <taxon>Magnoliopsida</taxon>
        <taxon>Liliopsida</taxon>
        <taxon>Poales</taxon>
        <taxon>Poaceae</taxon>
        <taxon>BOP clade</taxon>
        <taxon>Pooideae</taxon>
        <taxon>Poodae</taxon>
        <taxon>Poeae</taxon>
        <taxon>Poeae Chloroplast Group 1 (Aveneae type)</taxon>
        <taxon>Aveninae</taxon>
        <taxon>Avena</taxon>
    </lineage>
</organism>
<name>A0ACD6AAA1_AVESA</name>
<sequence>MEWGDEWLAPDKLQHVLACLLIALAAAALAGRSSRPFLRRHALALGCAASLAVGAAKEVADEARLFGSSGASLRDAAADLLGVAIAAAIFSLARRLRRRRRRDKGLDADVTDRSISMV</sequence>
<keyword evidence="2" id="KW-1185">Reference proteome</keyword>
<protein>
    <submittedName>
        <fullName evidence="1">Uncharacterized protein</fullName>
    </submittedName>
</protein>
<accession>A0ACD6AAA1</accession>
<dbReference type="Proteomes" id="UP001732700">
    <property type="component" value="Chromosome 7D"/>
</dbReference>
<evidence type="ECO:0000313" key="2">
    <source>
        <dbReference type="Proteomes" id="UP001732700"/>
    </source>
</evidence>
<reference evidence="1" key="2">
    <citation type="submission" date="2025-09" db="UniProtKB">
        <authorList>
            <consortium name="EnsemblPlants"/>
        </authorList>
    </citation>
    <scope>IDENTIFICATION</scope>
</reference>
<dbReference type="EnsemblPlants" id="AVESA.00010b.r2.7DG1342250.1">
    <property type="protein sequence ID" value="AVESA.00010b.r2.7DG1342250.1.CDS.1"/>
    <property type="gene ID" value="AVESA.00010b.r2.7DG1342250"/>
</dbReference>